<dbReference type="RefSeq" id="WP_117330439.1">
    <property type="nucleotide sequence ID" value="NZ_QUWK01000007.1"/>
</dbReference>
<keyword evidence="4" id="KW-0862">Zinc</keyword>
<dbReference type="Proteomes" id="UP000264002">
    <property type="component" value="Unassembled WGS sequence"/>
</dbReference>
<evidence type="ECO:0000313" key="6">
    <source>
        <dbReference type="EMBL" id="RFU94742.1"/>
    </source>
</evidence>
<dbReference type="InterPro" id="IPR036866">
    <property type="entry name" value="RibonucZ/Hydroxyglut_hydro"/>
</dbReference>
<protein>
    <submittedName>
        <fullName evidence="6">MBL fold metallo-hydrolase</fullName>
    </submittedName>
</protein>
<reference evidence="7" key="1">
    <citation type="submission" date="2018-08" db="EMBL/GenBank/DDBJ databases">
        <authorList>
            <person name="Grouzdev D.S."/>
            <person name="Krutkina M.S."/>
        </authorList>
    </citation>
    <scope>NUCLEOTIDE SEQUENCE [LARGE SCALE GENOMIC DNA]</scope>
    <source>
        <strain evidence="7">4-11</strain>
    </source>
</reference>
<dbReference type="CDD" id="cd06262">
    <property type="entry name" value="metallo-hydrolase-like_MBL-fold"/>
    <property type="match status" value="1"/>
</dbReference>
<dbReference type="GO" id="GO:0016787">
    <property type="term" value="F:hydrolase activity"/>
    <property type="evidence" value="ECO:0007669"/>
    <property type="project" value="UniProtKB-KW"/>
</dbReference>
<gene>
    <name evidence="6" type="ORF">DYP60_07765</name>
</gene>
<evidence type="ECO:0000259" key="5">
    <source>
        <dbReference type="SMART" id="SM00849"/>
    </source>
</evidence>
<dbReference type="InterPro" id="IPR001279">
    <property type="entry name" value="Metallo-B-lactamas"/>
</dbReference>
<organism evidence="6 7">
    <name type="scientific">Sphaerochaeta halotolerans</name>
    <dbReference type="NCBI Taxonomy" id="2293840"/>
    <lineage>
        <taxon>Bacteria</taxon>
        <taxon>Pseudomonadati</taxon>
        <taxon>Spirochaetota</taxon>
        <taxon>Spirochaetia</taxon>
        <taxon>Spirochaetales</taxon>
        <taxon>Sphaerochaetaceae</taxon>
        <taxon>Sphaerochaeta</taxon>
    </lineage>
</organism>
<dbReference type="PANTHER" id="PTHR46233">
    <property type="entry name" value="HYDROXYACYLGLUTATHIONE HYDROLASE GLOC"/>
    <property type="match status" value="1"/>
</dbReference>
<dbReference type="AlphaFoldDB" id="A0A372MG55"/>
<dbReference type="EMBL" id="QUWK01000007">
    <property type="protein sequence ID" value="RFU94742.1"/>
    <property type="molecule type" value="Genomic_DNA"/>
</dbReference>
<evidence type="ECO:0000313" key="7">
    <source>
        <dbReference type="Proteomes" id="UP000264002"/>
    </source>
</evidence>
<comment type="caution">
    <text evidence="6">The sequence shown here is derived from an EMBL/GenBank/DDBJ whole genome shotgun (WGS) entry which is preliminary data.</text>
</comment>
<comment type="cofactor">
    <cofactor evidence="1">
        <name>Zn(2+)</name>
        <dbReference type="ChEBI" id="CHEBI:29105"/>
    </cofactor>
</comment>
<dbReference type="InterPro" id="IPR051453">
    <property type="entry name" value="MBL_Glyoxalase_II"/>
</dbReference>
<sequence length="212" mass="23549">MIVERLVVGPYQTNCYIMGNEETSSAWIIDPGADGQLIIDRITQRNLTPVAILLTHTHWDHITAVGTLITKWPELEILVSEQEASSLSYEHVKQVCFDKSFLQMYDKELQMLPKATGFLSDGQYLQDSHLLVMLTPGHTKGGVCLYHEEGQFMFTGDTLFAGSIGRTDLDGGSYSEIIASCNRLLKLPGEVQVLPGHGPTSTIKDEYSNPFL</sequence>
<proteinExistence type="predicted"/>
<keyword evidence="7" id="KW-1185">Reference proteome</keyword>
<evidence type="ECO:0000256" key="2">
    <source>
        <dbReference type="ARBA" id="ARBA00022723"/>
    </source>
</evidence>
<evidence type="ECO:0000256" key="4">
    <source>
        <dbReference type="ARBA" id="ARBA00022833"/>
    </source>
</evidence>
<dbReference type="GO" id="GO:0046872">
    <property type="term" value="F:metal ion binding"/>
    <property type="evidence" value="ECO:0007669"/>
    <property type="project" value="UniProtKB-KW"/>
</dbReference>
<dbReference type="PANTHER" id="PTHR46233:SF3">
    <property type="entry name" value="HYDROXYACYLGLUTATHIONE HYDROLASE GLOC"/>
    <property type="match status" value="1"/>
</dbReference>
<accession>A0A372MG55</accession>
<reference evidence="6 7" key="2">
    <citation type="submission" date="2018-09" db="EMBL/GenBank/DDBJ databases">
        <title>Genome of Sphaerochaeta halotolerans strain 4-11.</title>
        <authorList>
            <person name="Nazina T.N."/>
            <person name="Sokolova D.S."/>
        </authorList>
    </citation>
    <scope>NUCLEOTIDE SEQUENCE [LARGE SCALE GENOMIC DNA]</scope>
    <source>
        <strain evidence="6 7">4-11</strain>
    </source>
</reference>
<evidence type="ECO:0000256" key="3">
    <source>
        <dbReference type="ARBA" id="ARBA00022801"/>
    </source>
</evidence>
<name>A0A372MG55_9SPIR</name>
<feature type="domain" description="Metallo-beta-lactamase" evidence="5">
    <location>
        <begin position="12"/>
        <end position="197"/>
    </location>
</feature>
<dbReference type="OrthoDB" id="9802248at2"/>
<dbReference type="Gene3D" id="3.60.15.10">
    <property type="entry name" value="Ribonuclease Z/Hydroxyacylglutathione hydrolase-like"/>
    <property type="match status" value="1"/>
</dbReference>
<evidence type="ECO:0000256" key="1">
    <source>
        <dbReference type="ARBA" id="ARBA00001947"/>
    </source>
</evidence>
<dbReference type="SUPFAM" id="SSF56281">
    <property type="entry name" value="Metallo-hydrolase/oxidoreductase"/>
    <property type="match status" value="1"/>
</dbReference>
<dbReference type="SMART" id="SM00849">
    <property type="entry name" value="Lactamase_B"/>
    <property type="match status" value="1"/>
</dbReference>
<keyword evidence="2" id="KW-0479">Metal-binding</keyword>
<keyword evidence="3 6" id="KW-0378">Hydrolase</keyword>
<dbReference type="Pfam" id="PF00753">
    <property type="entry name" value="Lactamase_B"/>
    <property type="match status" value="1"/>
</dbReference>